<sequence>MVAIFLRNRPSNAIFYRSCVSLDRPVWFFVSSRLDTFNTMPCVSPGAESITAKIDSGSMEPSLRFTEKSYIQLSAR</sequence>
<evidence type="ECO:0000313" key="2">
    <source>
        <dbReference type="Proteomes" id="UP000092993"/>
    </source>
</evidence>
<proteinExistence type="predicted"/>
<protein>
    <submittedName>
        <fullName evidence="1">Uncharacterized protein</fullName>
    </submittedName>
</protein>
<evidence type="ECO:0000313" key="1">
    <source>
        <dbReference type="EMBL" id="OBZ69836.1"/>
    </source>
</evidence>
<dbReference type="EMBL" id="LUGG01000015">
    <property type="protein sequence ID" value="OBZ69836.1"/>
    <property type="molecule type" value="Genomic_DNA"/>
</dbReference>
<organism evidence="1 2">
    <name type="scientific">Grifola frondosa</name>
    <name type="common">Maitake</name>
    <name type="synonym">Polyporus frondosus</name>
    <dbReference type="NCBI Taxonomy" id="5627"/>
    <lineage>
        <taxon>Eukaryota</taxon>
        <taxon>Fungi</taxon>
        <taxon>Dikarya</taxon>
        <taxon>Basidiomycota</taxon>
        <taxon>Agaricomycotina</taxon>
        <taxon>Agaricomycetes</taxon>
        <taxon>Polyporales</taxon>
        <taxon>Grifolaceae</taxon>
        <taxon>Grifola</taxon>
    </lineage>
</organism>
<name>A0A1C7M029_GRIFR</name>
<dbReference type="Proteomes" id="UP000092993">
    <property type="component" value="Unassembled WGS sequence"/>
</dbReference>
<dbReference type="AlphaFoldDB" id="A0A1C7M029"/>
<accession>A0A1C7M029</accession>
<gene>
    <name evidence="1" type="ORF">A0H81_10531</name>
</gene>
<keyword evidence="2" id="KW-1185">Reference proteome</keyword>
<reference evidence="1 2" key="1">
    <citation type="submission" date="2016-03" db="EMBL/GenBank/DDBJ databases">
        <title>Whole genome sequencing of Grifola frondosa 9006-11.</title>
        <authorList>
            <person name="Min B."/>
            <person name="Park H."/>
            <person name="Kim J.-G."/>
            <person name="Cho H."/>
            <person name="Oh Y.-L."/>
            <person name="Kong W.-S."/>
            <person name="Choi I.-G."/>
        </authorList>
    </citation>
    <scope>NUCLEOTIDE SEQUENCE [LARGE SCALE GENOMIC DNA]</scope>
    <source>
        <strain evidence="1 2">9006-11</strain>
    </source>
</reference>
<comment type="caution">
    <text evidence="1">The sequence shown here is derived from an EMBL/GenBank/DDBJ whole genome shotgun (WGS) entry which is preliminary data.</text>
</comment>